<evidence type="ECO:0000313" key="1">
    <source>
        <dbReference type="EMBL" id="KAA4627384.1"/>
    </source>
</evidence>
<dbReference type="Proteomes" id="UP000424805">
    <property type="component" value="Unassembled WGS sequence"/>
</dbReference>
<reference evidence="1 2" key="1">
    <citation type="journal article" date="2019" name="Nat. Med.">
        <title>A library of human gut bacterial isolates paired with longitudinal multiomics data enables mechanistic microbiome research.</title>
        <authorList>
            <person name="Poyet M."/>
            <person name="Groussin M."/>
            <person name="Gibbons S.M."/>
            <person name="Avila-Pacheco J."/>
            <person name="Jiang X."/>
            <person name="Kearney S.M."/>
            <person name="Perrotta A.R."/>
            <person name="Berdy B."/>
            <person name="Zhao S."/>
            <person name="Lieberman T.D."/>
            <person name="Swanson P.K."/>
            <person name="Smith M."/>
            <person name="Roesemann S."/>
            <person name="Alexander J.E."/>
            <person name="Rich S.A."/>
            <person name="Livny J."/>
            <person name="Vlamakis H."/>
            <person name="Clish C."/>
            <person name="Bullock K."/>
            <person name="Deik A."/>
            <person name="Scott J."/>
            <person name="Pierce K.A."/>
            <person name="Xavier R.J."/>
            <person name="Alm E.J."/>
        </authorList>
    </citation>
    <scope>NUCLEOTIDE SEQUENCE [LARGE SCALE GENOMIC DNA]</scope>
    <source>
        <strain evidence="1 2">BIOML-A15</strain>
    </source>
</reference>
<name>A0A7J4XZ54_BACOV</name>
<dbReference type="EMBL" id="VWFP01000009">
    <property type="protein sequence ID" value="KAA4627384.1"/>
    <property type="molecule type" value="Genomic_DNA"/>
</dbReference>
<comment type="caution">
    <text evidence="1">The sequence shown here is derived from an EMBL/GenBank/DDBJ whole genome shotgun (WGS) entry which is preliminary data.</text>
</comment>
<organism evidence="1 2">
    <name type="scientific">Bacteroides ovatus</name>
    <dbReference type="NCBI Taxonomy" id="28116"/>
    <lineage>
        <taxon>Bacteria</taxon>
        <taxon>Pseudomonadati</taxon>
        <taxon>Bacteroidota</taxon>
        <taxon>Bacteroidia</taxon>
        <taxon>Bacteroidales</taxon>
        <taxon>Bacteroidaceae</taxon>
        <taxon>Bacteroides</taxon>
    </lineage>
</organism>
<gene>
    <name evidence="1" type="ORF">F3B90_10390</name>
</gene>
<proteinExistence type="predicted"/>
<sequence length="64" mass="7007">MATSKCPKCDSTRFEMKEGAINGSRFRYNFVQCAACGAVIGVVPFHNTNALLEQIADKLGVRLK</sequence>
<evidence type="ECO:0000313" key="2">
    <source>
        <dbReference type="Proteomes" id="UP000424805"/>
    </source>
</evidence>
<dbReference type="AlphaFoldDB" id="A0A7J4XZ54"/>
<accession>A0A7J4XZ54</accession>
<protein>
    <submittedName>
        <fullName evidence="1">Uncharacterized protein</fullName>
    </submittedName>
</protein>